<dbReference type="PROSITE" id="PS00136">
    <property type="entry name" value="SUBTILASE_ASP"/>
    <property type="match status" value="1"/>
</dbReference>
<evidence type="ECO:0000256" key="3">
    <source>
        <dbReference type="ARBA" id="ARBA00022801"/>
    </source>
</evidence>
<dbReference type="PROSITE" id="PS00138">
    <property type="entry name" value="SUBTILASE_SER"/>
    <property type="match status" value="1"/>
</dbReference>
<evidence type="ECO:0000259" key="9">
    <source>
        <dbReference type="Pfam" id="PF00082"/>
    </source>
</evidence>
<keyword evidence="3 5" id="KW-0378">Hydrolase</keyword>
<dbReference type="InterPro" id="IPR023827">
    <property type="entry name" value="Peptidase_S8_Asp-AS"/>
</dbReference>
<dbReference type="PROSITE" id="PS51892">
    <property type="entry name" value="SUBTILASE"/>
    <property type="match status" value="1"/>
</dbReference>
<evidence type="ECO:0000256" key="2">
    <source>
        <dbReference type="ARBA" id="ARBA00022670"/>
    </source>
</evidence>
<evidence type="ECO:0000256" key="4">
    <source>
        <dbReference type="ARBA" id="ARBA00022825"/>
    </source>
</evidence>
<keyword evidence="8" id="KW-0472">Membrane</keyword>
<feature type="active site" description="Charge relay system" evidence="5">
    <location>
        <position position="191"/>
    </location>
</feature>
<name>A0ABS5QLR8_9BACT</name>
<feature type="region of interest" description="Disordered" evidence="7">
    <location>
        <begin position="104"/>
        <end position="125"/>
    </location>
</feature>
<accession>A0ABS5QLR8</accession>
<reference evidence="10 11" key="1">
    <citation type="journal article" date="2021" name="Nat. Commun.">
        <title>Reductive evolution and unique predatory mode in the CPR bacterium Vampirococcus lugosii.</title>
        <authorList>
            <person name="Moreira D."/>
            <person name="Zivanovic Y."/>
            <person name="Lopez-Archilla A.I."/>
            <person name="Iniesto M."/>
            <person name="Lopez-Garcia P."/>
        </authorList>
    </citation>
    <scope>NUCLEOTIDE SEQUENCE [LARGE SCALE GENOMIC DNA]</scope>
    <source>
        <strain evidence="10">Chiprana</strain>
    </source>
</reference>
<evidence type="ECO:0000256" key="8">
    <source>
        <dbReference type="SAM" id="Phobius"/>
    </source>
</evidence>
<dbReference type="InterPro" id="IPR034204">
    <property type="entry name" value="PfSUB1-like_cat_dom"/>
</dbReference>
<feature type="domain" description="Peptidase S8/S53" evidence="9">
    <location>
        <begin position="184"/>
        <end position="452"/>
    </location>
</feature>
<dbReference type="Pfam" id="PF00082">
    <property type="entry name" value="Peptidase_S8"/>
    <property type="match status" value="1"/>
</dbReference>
<evidence type="ECO:0000256" key="1">
    <source>
        <dbReference type="ARBA" id="ARBA00011073"/>
    </source>
</evidence>
<proteinExistence type="inferred from homology"/>
<feature type="active site" description="Charge relay system" evidence="5">
    <location>
        <position position="419"/>
    </location>
</feature>
<evidence type="ECO:0000256" key="6">
    <source>
        <dbReference type="RuleBase" id="RU003355"/>
    </source>
</evidence>
<comment type="caution">
    <text evidence="10">The sequence shown here is derived from an EMBL/GenBank/DDBJ whole genome shotgun (WGS) entry which is preliminary data.</text>
</comment>
<feature type="active site" description="Charge relay system" evidence="5">
    <location>
        <position position="241"/>
    </location>
</feature>
<dbReference type="InterPro" id="IPR036852">
    <property type="entry name" value="Peptidase_S8/S53_dom_sf"/>
</dbReference>
<organism evidence="10 11">
    <name type="scientific">Candidatus Vampirococcus lugosii</name>
    <dbReference type="NCBI Taxonomy" id="2789015"/>
    <lineage>
        <taxon>Bacteria</taxon>
        <taxon>Candidatus Absconditibacteriota</taxon>
        <taxon>Vampirococcus</taxon>
    </lineage>
</organism>
<feature type="transmembrane region" description="Helical" evidence="8">
    <location>
        <begin position="21"/>
        <end position="40"/>
    </location>
</feature>
<dbReference type="SUPFAM" id="SSF52743">
    <property type="entry name" value="Subtilisin-like"/>
    <property type="match status" value="1"/>
</dbReference>
<keyword evidence="4 5" id="KW-0720">Serine protease</keyword>
<sequence>MTFGVFLIYKKYNFYFLYKNAMKKTIFSILTIILIIYMGFVNRLFANFDKPYVEGEVIILYEDDRIGNIGPQNIESFVKGMKSKGYKTENIGHTSKNIVKLKSDTGNKFGTNSQKNKSKAKSTEELMKELSKEPGVKHVQPNFIYEIDDITKDIPDYDKLWGMDFIKWPKGIDIYNSEMQDPNKILVGVLDTGIDYNHPEFEGQMWNGDDCVDRNGEYMGDCIYGYDFASNQKDQNDVHGHGTHVSGTIAGSLNSFGSNGGIVGVNPYAQIMSLKVCNDNGTCPTSGIIRGINFAKENGAKVLNASLGYQSNCYFDELFYNTIKDFGDNGGVFIASAGNNSSDNDQTFFTPAGFGSDFQCGENSIEGLDNVISVASLKKDKGLSSFSNFGDKTVHIGAPGSSIYSSKPGNKYGNMSGTSMASPHIAGVVSLIWSFATEKTYSEIFDLIKNNGQELDSLDTKTIRGVVPDLEATLLSMTDKVEEKRYEVVFNLNPEDLKLEIEDNEGNEINGTGNIYKLVNGSYKYKASLTGYNSLTEEFEVKDEGKTINVDLEEKRYEVVFNVSPNVDYSLSINGDENFDLENVKAGEYNFEIKADGYQTYTGSFEVKDEGKTINVDLEEKRYEVVFNVSPNVDYSLSINGDENFDLENVKAGEYNFEIKADGYQTYTGSFEVKDEGKTINVDLEEKRYEVVFNLNPEDLKLEIEDNEGNEINGTGNIYKLVNGSYKYKASLTGYNSLTEEFEVKDEGKTINVDLEEERYEVVFNVSPNVDYSLSINGDENFDLENVKAGEYNFEIKA</sequence>
<feature type="non-terminal residue" evidence="10">
    <location>
        <position position="798"/>
    </location>
</feature>
<feature type="compositionally biased region" description="Polar residues" evidence="7">
    <location>
        <begin position="104"/>
        <end position="115"/>
    </location>
</feature>
<evidence type="ECO:0000256" key="5">
    <source>
        <dbReference type="PROSITE-ProRule" id="PRU01240"/>
    </source>
</evidence>
<dbReference type="PRINTS" id="PR00723">
    <property type="entry name" value="SUBTILISIN"/>
</dbReference>
<dbReference type="Gene3D" id="3.40.50.200">
    <property type="entry name" value="Peptidase S8/S53 domain"/>
    <property type="match status" value="1"/>
</dbReference>
<dbReference type="InterPro" id="IPR022398">
    <property type="entry name" value="Peptidase_S8_His-AS"/>
</dbReference>
<dbReference type="PANTHER" id="PTHR43806:SF11">
    <property type="entry name" value="CEREVISIN-RELATED"/>
    <property type="match status" value="1"/>
</dbReference>
<evidence type="ECO:0000256" key="7">
    <source>
        <dbReference type="SAM" id="MobiDB-lite"/>
    </source>
</evidence>
<evidence type="ECO:0000313" key="11">
    <source>
        <dbReference type="Proteomes" id="UP000680365"/>
    </source>
</evidence>
<keyword evidence="2 5" id="KW-0645">Protease</keyword>
<evidence type="ECO:0000313" key="10">
    <source>
        <dbReference type="EMBL" id="MBS8122024.1"/>
    </source>
</evidence>
<keyword evidence="8" id="KW-0812">Transmembrane</keyword>
<dbReference type="InterPro" id="IPR015500">
    <property type="entry name" value="Peptidase_S8_subtilisin-rel"/>
</dbReference>
<dbReference type="InterPro" id="IPR023828">
    <property type="entry name" value="Peptidase_S8_Ser-AS"/>
</dbReference>
<gene>
    <name evidence="10" type="ORF">VAMP_67n35</name>
</gene>
<keyword evidence="11" id="KW-1185">Reference proteome</keyword>
<dbReference type="PANTHER" id="PTHR43806">
    <property type="entry name" value="PEPTIDASE S8"/>
    <property type="match status" value="1"/>
</dbReference>
<dbReference type="InterPro" id="IPR050131">
    <property type="entry name" value="Peptidase_S8_subtilisin-like"/>
</dbReference>
<dbReference type="PROSITE" id="PS00137">
    <property type="entry name" value="SUBTILASE_HIS"/>
    <property type="match status" value="1"/>
</dbReference>
<comment type="similarity">
    <text evidence="1 5 6">Belongs to the peptidase S8 family.</text>
</comment>
<dbReference type="InterPro" id="IPR000209">
    <property type="entry name" value="Peptidase_S8/S53_dom"/>
</dbReference>
<dbReference type="EMBL" id="JAEDAM010000032">
    <property type="protein sequence ID" value="MBS8122024.1"/>
    <property type="molecule type" value="Genomic_DNA"/>
</dbReference>
<protein>
    <submittedName>
        <fullName evidence="10">Subtilase</fullName>
    </submittedName>
</protein>
<dbReference type="CDD" id="cd07473">
    <property type="entry name" value="Peptidases_S8_Subtilisin_like"/>
    <property type="match status" value="1"/>
</dbReference>
<keyword evidence="8" id="KW-1133">Transmembrane helix</keyword>
<dbReference type="Proteomes" id="UP000680365">
    <property type="component" value="Unassembled WGS sequence"/>
</dbReference>